<accession>A0A917UN20</accession>
<keyword evidence="1" id="KW-0812">Transmembrane</keyword>
<dbReference type="RefSeq" id="WP_189152170.1">
    <property type="nucleotide sequence ID" value="NZ_BAABER010000057.1"/>
</dbReference>
<reference evidence="2" key="1">
    <citation type="journal article" date="2014" name="Int. J. Syst. Evol. Microbiol.">
        <title>Complete genome sequence of Corynebacterium casei LMG S-19264T (=DSM 44701T), isolated from a smear-ripened cheese.</title>
        <authorList>
            <consortium name="US DOE Joint Genome Institute (JGI-PGF)"/>
            <person name="Walter F."/>
            <person name="Albersmeier A."/>
            <person name="Kalinowski J."/>
            <person name="Ruckert C."/>
        </authorList>
    </citation>
    <scope>NUCLEOTIDE SEQUENCE</scope>
    <source>
        <strain evidence="2">CGMCC 4.7272</strain>
    </source>
</reference>
<dbReference type="EMBL" id="BMMU01000057">
    <property type="protein sequence ID" value="GGJ69970.1"/>
    <property type="molecule type" value="Genomic_DNA"/>
</dbReference>
<feature type="transmembrane region" description="Helical" evidence="1">
    <location>
        <begin position="21"/>
        <end position="39"/>
    </location>
</feature>
<comment type="caution">
    <text evidence="2">The sequence shown here is derived from an EMBL/GenBank/DDBJ whole genome shotgun (WGS) entry which is preliminary data.</text>
</comment>
<gene>
    <name evidence="2" type="ORF">GCM10012282_78520</name>
</gene>
<dbReference type="Proteomes" id="UP000625682">
    <property type="component" value="Unassembled WGS sequence"/>
</dbReference>
<keyword evidence="3" id="KW-1185">Reference proteome</keyword>
<evidence type="ECO:0000313" key="3">
    <source>
        <dbReference type="Proteomes" id="UP000625682"/>
    </source>
</evidence>
<reference evidence="2" key="2">
    <citation type="submission" date="2020-09" db="EMBL/GenBank/DDBJ databases">
        <authorList>
            <person name="Sun Q."/>
            <person name="Zhou Y."/>
        </authorList>
    </citation>
    <scope>NUCLEOTIDE SEQUENCE</scope>
    <source>
        <strain evidence="2">CGMCC 4.7272</strain>
    </source>
</reference>
<protein>
    <submittedName>
        <fullName evidence="2">Uncharacterized protein</fullName>
    </submittedName>
</protein>
<evidence type="ECO:0000313" key="2">
    <source>
        <dbReference type="EMBL" id="GGJ69970.1"/>
    </source>
</evidence>
<keyword evidence="1" id="KW-1133">Transmembrane helix</keyword>
<evidence type="ECO:0000256" key="1">
    <source>
        <dbReference type="SAM" id="Phobius"/>
    </source>
</evidence>
<feature type="transmembrane region" description="Helical" evidence="1">
    <location>
        <begin position="45"/>
        <end position="66"/>
    </location>
</feature>
<keyword evidence="1" id="KW-0472">Membrane</keyword>
<proteinExistence type="predicted"/>
<name>A0A917UN20_9ACTN</name>
<dbReference type="AlphaFoldDB" id="A0A917UN20"/>
<organism evidence="2 3">
    <name type="scientific">Streptomyces lacrimifluminis</name>
    <dbReference type="NCBI Taxonomy" id="1500077"/>
    <lineage>
        <taxon>Bacteria</taxon>
        <taxon>Bacillati</taxon>
        <taxon>Actinomycetota</taxon>
        <taxon>Actinomycetes</taxon>
        <taxon>Kitasatosporales</taxon>
        <taxon>Streptomycetaceae</taxon>
        <taxon>Streptomyces</taxon>
    </lineage>
</organism>
<sequence>MHTPWYRQLWGFLRTRDGLGTLMIAAFSALALGVVPNMLEKLWDSGWFYLAVFLVAAVTVVLGWVLRRERGVGVVIPLFPQSLTQTSRVTEMRRASAKNHASTLFIDPRLLRPGDRPLSPADRADLVTNLIDARVDEYKSSGADGNVTLYPLAQMRDGFLLGRRLFNDHHTSLTVMHSSRADETTVVPGVVLGSHLTQPLTPAQQALVAATIPRSNPGETHTHAPTPAHARPVAHPDCPARHRHRLALIVRLTPVAGMTDDARHVARTGQVRRPSDATHTGYVFDESDHEAAGSPCGAHLVIEASAGHLPETRDAFEAVAAHLRQTWAAAKDAWQTESGTGAIETRLFITAPLPITIAFGWLTANENISIVHHHRDLLNTLAPVPAPVLGSDPGSAQATP</sequence>